<dbReference type="Proteomes" id="UP001160390">
    <property type="component" value="Unassembled WGS sequence"/>
</dbReference>
<dbReference type="InterPro" id="IPR013328">
    <property type="entry name" value="6PGD_dom2"/>
</dbReference>
<dbReference type="InterPro" id="IPR036291">
    <property type="entry name" value="NAD(P)-bd_dom_sf"/>
</dbReference>
<comment type="caution">
    <text evidence="4">The sequence shown here is derived from an EMBL/GenBank/DDBJ whole genome shotgun (WGS) entry which is preliminary data.</text>
</comment>
<dbReference type="PANTHER" id="PTHR48075:SF10">
    <property type="entry name" value="DEHYDROGENASE, PUTATIVE (AFU_ORTHOLOGUE AFUA_5G10070)-RELATED"/>
    <property type="match status" value="1"/>
</dbReference>
<gene>
    <name evidence="4" type="ORF">CCHLO57077_00017339</name>
</gene>
<protein>
    <submittedName>
        <fullName evidence="4">Uncharacterized protein</fullName>
    </submittedName>
</protein>
<feature type="domain" description="3-hydroxyacyl-CoA dehydrogenase NAD binding" evidence="3">
    <location>
        <begin position="14"/>
        <end position="179"/>
    </location>
</feature>
<sequence>MSWTPPIKFMTRPVVVLGAGVLGRRIACTWISAGYDVNVRDPNEEQRSQCLQYVEQNRDMYAERTSARRMGELRVFEDLETALIRPWLVIEAVPEVLKLKVATFATLDALTPQDCILCTNSSSYKSSQMISEVSEPTKRRILNMHYYMPPKAMVVELMTDGFTEEAIFPFLVERLKETAALPYVARKESSGFIFNRLWAAVKREVLTILSEGVSVPEEIDSIWDEVFLKAKGLPCKMMDDVGLDTVAFIEHHYIDERGLSSKSTVDYLQANYLELGKLGTKSKAGGLYPPGYQVEGENGATSFSSSSLFVLDVGLSAKEPSNTTGAILRLDTNGENLKTVLSGQSMPDGIDIDRSLGRMFWTSMGMPGAQDGAVYSANLDGTDVRTLLSSGIINTPKQLCLDTQDQKVYFSDREGCAVYRCNYDGSVLEALVRTGSSEQPVNVMDWCVGIAISPFRGKFYWTQKGPSKGGKGRIFCGDLASPPLTSGRKPICIIDGLPEPIDLGIDEAKGTLYWTDRGEIPFGNSLNSILLDTIDMEDQSQPPKLQILTRHFREAIGLSLDTKSNHIFVSDLSGFIYSYNITTGEKRSVFADSHRALTGIAVL</sequence>
<organism evidence="4 5">
    <name type="scientific">Clonostachys chloroleuca</name>
    <dbReference type="NCBI Taxonomy" id="1926264"/>
    <lineage>
        <taxon>Eukaryota</taxon>
        <taxon>Fungi</taxon>
        <taxon>Dikarya</taxon>
        <taxon>Ascomycota</taxon>
        <taxon>Pezizomycotina</taxon>
        <taxon>Sordariomycetes</taxon>
        <taxon>Hypocreomycetidae</taxon>
        <taxon>Hypocreales</taxon>
        <taxon>Bionectriaceae</taxon>
        <taxon>Clonostachys</taxon>
    </lineage>
</organism>
<dbReference type="InterPro" id="IPR008927">
    <property type="entry name" value="6-PGluconate_DH-like_C_sf"/>
</dbReference>
<evidence type="ECO:0000313" key="5">
    <source>
        <dbReference type="Proteomes" id="UP001160390"/>
    </source>
</evidence>
<feature type="domain" description="3-hydroxyacyl-CoA dehydrogenase C-terminal" evidence="2">
    <location>
        <begin position="191"/>
        <end position="286"/>
    </location>
</feature>
<dbReference type="GO" id="GO:0016616">
    <property type="term" value="F:oxidoreductase activity, acting on the CH-OH group of donors, NAD or NADP as acceptor"/>
    <property type="evidence" value="ECO:0007669"/>
    <property type="project" value="InterPro"/>
</dbReference>
<dbReference type="AlphaFoldDB" id="A0AA35LPV4"/>
<evidence type="ECO:0000313" key="4">
    <source>
        <dbReference type="EMBL" id="CAI6013885.1"/>
    </source>
</evidence>
<evidence type="ECO:0000259" key="2">
    <source>
        <dbReference type="Pfam" id="PF00725"/>
    </source>
</evidence>
<dbReference type="GO" id="GO:0070403">
    <property type="term" value="F:NAD+ binding"/>
    <property type="evidence" value="ECO:0007669"/>
    <property type="project" value="InterPro"/>
</dbReference>
<dbReference type="Pfam" id="PF02737">
    <property type="entry name" value="3HCDH_N"/>
    <property type="match status" value="1"/>
</dbReference>
<dbReference type="InterPro" id="IPR000033">
    <property type="entry name" value="LDLR_classB_rpt"/>
</dbReference>
<dbReference type="InterPro" id="IPR011042">
    <property type="entry name" value="6-blade_b-propeller_TolB-like"/>
</dbReference>
<evidence type="ECO:0000256" key="1">
    <source>
        <dbReference type="ARBA" id="ARBA00023002"/>
    </source>
</evidence>
<dbReference type="Pfam" id="PF00725">
    <property type="entry name" value="3HCDH"/>
    <property type="match status" value="1"/>
</dbReference>
<dbReference type="Gene3D" id="1.10.1040.10">
    <property type="entry name" value="N-(1-d-carboxylethyl)-l-norvaline Dehydrogenase, domain 2"/>
    <property type="match status" value="1"/>
</dbReference>
<reference evidence="4" key="1">
    <citation type="submission" date="2023-01" db="EMBL/GenBank/DDBJ databases">
        <authorList>
            <person name="Piombo E."/>
        </authorList>
    </citation>
    <scope>NUCLEOTIDE SEQUENCE</scope>
</reference>
<keyword evidence="1" id="KW-0560">Oxidoreductase</keyword>
<dbReference type="SUPFAM" id="SSF63825">
    <property type="entry name" value="YWTD domain"/>
    <property type="match status" value="1"/>
</dbReference>
<evidence type="ECO:0000259" key="3">
    <source>
        <dbReference type="Pfam" id="PF02737"/>
    </source>
</evidence>
<proteinExistence type="predicted"/>
<dbReference type="InterPro" id="IPR006176">
    <property type="entry name" value="3-OHacyl-CoA_DH_NAD-bd"/>
</dbReference>
<dbReference type="PANTHER" id="PTHR48075">
    <property type="entry name" value="3-HYDROXYACYL-COA DEHYDROGENASE FAMILY PROTEIN"/>
    <property type="match status" value="1"/>
</dbReference>
<keyword evidence="5" id="KW-1185">Reference proteome</keyword>
<dbReference type="SUPFAM" id="SSF48179">
    <property type="entry name" value="6-phosphogluconate dehydrogenase C-terminal domain-like"/>
    <property type="match status" value="1"/>
</dbReference>
<dbReference type="Gene3D" id="2.120.10.30">
    <property type="entry name" value="TolB, C-terminal domain"/>
    <property type="match status" value="2"/>
</dbReference>
<dbReference type="InterPro" id="IPR006108">
    <property type="entry name" value="3HC_DH_C"/>
</dbReference>
<dbReference type="SUPFAM" id="SSF51735">
    <property type="entry name" value="NAD(P)-binding Rossmann-fold domains"/>
    <property type="match status" value="1"/>
</dbReference>
<name>A0AA35LPV4_9HYPO</name>
<dbReference type="Gene3D" id="3.40.50.720">
    <property type="entry name" value="NAD(P)-binding Rossmann-like Domain"/>
    <property type="match status" value="1"/>
</dbReference>
<dbReference type="SMART" id="SM00135">
    <property type="entry name" value="LY"/>
    <property type="match status" value="5"/>
</dbReference>
<accession>A0AA35LPV4</accession>
<dbReference type="GO" id="GO:0006631">
    <property type="term" value="P:fatty acid metabolic process"/>
    <property type="evidence" value="ECO:0007669"/>
    <property type="project" value="InterPro"/>
</dbReference>
<dbReference type="EMBL" id="CABFNP030000418">
    <property type="protein sequence ID" value="CAI6013885.1"/>
    <property type="molecule type" value="Genomic_DNA"/>
</dbReference>